<reference evidence="2 3" key="1">
    <citation type="submission" date="2014-06" db="EMBL/GenBank/DDBJ databases">
        <authorList>
            <consortium name="DOE Joint Genome Institute"/>
            <person name="Kuo A."/>
            <person name="Kohler A."/>
            <person name="Nagy L.G."/>
            <person name="Floudas D."/>
            <person name="Copeland A."/>
            <person name="Barry K.W."/>
            <person name="Cichocki N."/>
            <person name="Veneault-Fourrey C."/>
            <person name="LaButti K."/>
            <person name="Lindquist E.A."/>
            <person name="Lipzen A."/>
            <person name="Lundell T."/>
            <person name="Morin E."/>
            <person name="Murat C."/>
            <person name="Sun H."/>
            <person name="Tunlid A."/>
            <person name="Henrissat B."/>
            <person name="Grigoriev I.V."/>
            <person name="Hibbett D.S."/>
            <person name="Martin F."/>
            <person name="Nordberg H.P."/>
            <person name="Cantor M.N."/>
            <person name="Hua S.X."/>
        </authorList>
    </citation>
    <scope>NUCLEOTIDE SEQUENCE [LARGE SCALE GENOMIC DNA]</scope>
    <source>
        <strain evidence="2 3">ATCC 200175</strain>
    </source>
</reference>
<evidence type="ECO:0000313" key="3">
    <source>
        <dbReference type="Proteomes" id="UP000053647"/>
    </source>
</evidence>
<dbReference type="AlphaFoldDB" id="A0A0C9TFW9"/>
<keyword evidence="3" id="KW-1185">Reference proteome</keyword>
<proteinExistence type="predicted"/>
<gene>
    <name evidence="2" type="ORF">PAXINDRAFT_182761</name>
</gene>
<dbReference type="EMBL" id="KN820496">
    <property type="protein sequence ID" value="KIJ06136.1"/>
    <property type="molecule type" value="Genomic_DNA"/>
</dbReference>
<reference evidence="3" key="2">
    <citation type="submission" date="2015-01" db="EMBL/GenBank/DDBJ databases">
        <title>Evolutionary Origins and Diversification of the Mycorrhizal Mutualists.</title>
        <authorList>
            <consortium name="DOE Joint Genome Institute"/>
            <consortium name="Mycorrhizal Genomics Consortium"/>
            <person name="Kohler A."/>
            <person name="Kuo A."/>
            <person name="Nagy L.G."/>
            <person name="Floudas D."/>
            <person name="Copeland A."/>
            <person name="Barry K.W."/>
            <person name="Cichocki N."/>
            <person name="Veneault-Fourrey C."/>
            <person name="LaButti K."/>
            <person name="Lindquist E.A."/>
            <person name="Lipzen A."/>
            <person name="Lundell T."/>
            <person name="Morin E."/>
            <person name="Murat C."/>
            <person name="Riley R."/>
            <person name="Ohm R."/>
            <person name="Sun H."/>
            <person name="Tunlid A."/>
            <person name="Henrissat B."/>
            <person name="Grigoriev I.V."/>
            <person name="Hibbett D.S."/>
            <person name="Martin F."/>
        </authorList>
    </citation>
    <scope>NUCLEOTIDE SEQUENCE [LARGE SCALE GENOMIC DNA]</scope>
    <source>
        <strain evidence="3">ATCC 200175</strain>
    </source>
</reference>
<feature type="compositionally biased region" description="Basic and acidic residues" evidence="1">
    <location>
        <begin position="79"/>
        <end position="90"/>
    </location>
</feature>
<feature type="region of interest" description="Disordered" evidence="1">
    <location>
        <begin position="68"/>
        <end position="97"/>
    </location>
</feature>
<protein>
    <submittedName>
        <fullName evidence="2">Uncharacterized protein</fullName>
    </submittedName>
</protein>
<feature type="non-terminal residue" evidence="2">
    <location>
        <position position="227"/>
    </location>
</feature>
<organism evidence="2 3">
    <name type="scientific">Paxillus involutus ATCC 200175</name>
    <dbReference type="NCBI Taxonomy" id="664439"/>
    <lineage>
        <taxon>Eukaryota</taxon>
        <taxon>Fungi</taxon>
        <taxon>Dikarya</taxon>
        <taxon>Basidiomycota</taxon>
        <taxon>Agaricomycotina</taxon>
        <taxon>Agaricomycetes</taxon>
        <taxon>Agaricomycetidae</taxon>
        <taxon>Boletales</taxon>
        <taxon>Paxilineae</taxon>
        <taxon>Paxillaceae</taxon>
        <taxon>Paxillus</taxon>
    </lineage>
</organism>
<accession>A0A0C9TFW9</accession>
<dbReference type="HOGENOM" id="CLU_1220025_0_0_1"/>
<name>A0A0C9TFW9_PAXIN</name>
<evidence type="ECO:0000313" key="2">
    <source>
        <dbReference type="EMBL" id="KIJ06136.1"/>
    </source>
</evidence>
<evidence type="ECO:0000256" key="1">
    <source>
        <dbReference type="SAM" id="MobiDB-lite"/>
    </source>
</evidence>
<feature type="region of interest" description="Disordered" evidence="1">
    <location>
        <begin position="129"/>
        <end position="148"/>
    </location>
</feature>
<feature type="compositionally biased region" description="Polar residues" evidence="1">
    <location>
        <begin position="129"/>
        <end position="140"/>
    </location>
</feature>
<sequence length="227" mass="24987">MTVVVLMHQVVRNPKGISLETPLTIAHRYFPLLLGGSIGQIVQSALGFSHDPDSPIHPTSQHAEAFVGLDNSLSGPPPADERSDSEREGSGFKFTTGTPSDAENVYFFVGPNAVDPFESVYQVLDQPLDTTPVSHSSPRTSAAGGDPRPMFCPIEKPISNSQHNGKRRLPEEGTCGYSIWLLDLVPEYFTPRLHRLLRASPLFSRTTDIGLGFLLHVVRWKIVQLYL</sequence>
<dbReference type="Proteomes" id="UP000053647">
    <property type="component" value="Unassembled WGS sequence"/>
</dbReference>